<proteinExistence type="predicted"/>
<sequence>MKSISLVDECIAKFIKGGLERFSPRTYGVGAMKEMVESGIFMTKPVLTLTEDGIERALHLGLISELKKRSMLAALERSGVTLKGTNASDDGASQVA</sequence>
<gene>
    <name evidence="1" type="ORF">GM415_04160</name>
</gene>
<dbReference type="KEGG" id="psel:GM415_04160"/>
<name>A0A6I6J9M1_9BACT</name>
<accession>A0A6I6J9M1</accession>
<dbReference type="Proteomes" id="UP000428328">
    <property type="component" value="Chromosome"/>
</dbReference>
<reference evidence="1 2" key="1">
    <citation type="submission" date="2019-11" db="EMBL/GenBank/DDBJ databases">
        <authorList>
            <person name="Zheng R.K."/>
            <person name="Sun C.M."/>
        </authorList>
    </citation>
    <scope>NUCLEOTIDE SEQUENCE [LARGE SCALE GENOMIC DNA]</scope>
    <source>
        <strain evidence="1 2">SRB007</strain>
    </source>
</reference>
<dbReference type="AlphaFoldDB" id="A0A6I6J9M1"/>
<evidence type="ECO:0000313" key="1">
    <source>
        <dbReference type="EMBL" id="QGY39345.1"/>
    </source>
</evidence>
<dbReference type="RefSeq" id="WP_158946571.1">
    <property type="nucleotide sequence ID" value="NZ_CP046400.1"/>
</dbReference>
<dbReference type="EMBL" id="CP046400">
    <property type="protein sequence ID" value="QGY39345.1"/>
    <property type="molecule type" value="Genomic_DNA"/>
</dbReference>
<protein>
    <submittedName>
        <fullName evidence="1">Uncharacterized protein</fullName>
    </submittedName>
</protein>
<organism evidence="1 2">
    <name type="scientific">Pseudodesulfovibrio cashew</name>
    <dbReference type="NCBI Taxonomy" id="2678688"/>
    <lineage>
        <taxon>Bacteria</taxon>
        <taxon>Pseudomonadati</taxon>
        <taxon>Thermodesulfobacteriota</taxon>
        <taxon>Desulfovibrionia</taxon>
        <taxon>Desulfovibrionales</taxon>
        <taxon>Desulfovibrionaceae</taxon>
    </lineage>
</organism>
<evidence type="ECO:0000313" key="2">
    <source>
        <dbReference type="Proteomes" id="UP000428328"/>
    </source>
</evidence>
<keyword evidence="2" id="KW-1185">Reference proteome</keyword>